<proteinExistence type="predicted"/>
<name>A0A1N7RTM3_9BURK</name>
<gene>
    <name evidence="1" type="ORF">BN2475_150100</name>
</gene>
<accession>A0A1N7RTM3</accession>
<organism evidence="1 2">
    <name type="scientific">Paraburkholderia ribeironis</name>
    <dbReference type="NCBI Taxonomy" id="1247936"/>
    <lineage>
        <taxon>Bacteria</taxon>
        <taxon>Pseudomonadati</taxon>
        <taxon>Pseudomonadota</taxon>
        <taxon>Betaproteobacteria</taxon>
        <taxon>Burkholderiales</taxon>
        <taxon>Burkholderiaceae</taxon>
        <taxon>Paraburkholderia</taxon>
    </lineage>
</organism>
<evidence type="ECO:0008006" key="3">
    <source>
        <dbReference type="Google" id="ProtNLM"/>
    </source>
</evidence>
<evidence type="ECO:0000313" key="2">
    <source>
        <dbReference type="Proteomes" id="UP000187012"/>
    </source>
</evidence>
<dbReference type="EMBL" id="CYGX02000015">
    <property type="protein sequence ID" value="SIT38446.1"/>
    <property type="molecule type" value="Genomic_DNA"/>
</dbReference>
<sequence length="196" mass="21427">MVLAINNSKAPGHLRFDRAVAVFQLQQRCGRDIEVRGVKRDLRNLSCDADPNAMANLHGDAAPSRDSTHRRSGCSVVTIDDEDMNPIKTMDQGGGIAWSVGDPAFDQEATARTKTPKSKGATVAQLVLAWLLAQSTDLAPIPGTRSEERFVESPRAIDRISRAEIERSPIQLCCVASQSRQRCRLPDHFLRPGAIA</sequence>
<dbReference type="STRING" id="1247936.BN2475_150100"/>
<reference evidence="1 2" key="1">
    <citation type="submission" date="2016-12" db="EMBL/GenBank/DDBJ databases">
        <authorList>
            <person name="Song W.-J."/>
            <person name="Kurnit D.M."/>
        </authorList>
    </citation>
    <scope>NUCLEOTIDE SEQUENCE [LARGE SCALE GENOMIC DNA]</scope>
    <source>
        <strain evidence="1 2">STM7296</strain>
    </source>
</reference>
<protein>
    <recommendedName>
        <fullName evidence="3">NADP-dependent oxidoreductase domain-containing protein</fullName>
    </recommendedName>
</protein>
<dbReference type="SUPFAM" id="SSF51430">
    <property type="entry name" value="NAD(P)-linked oxidoreductase"/>
    <property type="match status" value="1"/>
</dbReference>
<keyword evidence="2" id="KW-1185">Reference proteome</keyword>
<evidence type="ECO:0000313" key="1">
    <source>
        <dbReference type="EMBL" id="SIT38446.1"/>
    </source>
</evidence>
<dbReference type="AlphaFoldDB" id="A0A1N7RTM3"/>
<dbReference type="InterPro" id="IPR036812">
    <property type="entry name" value="NAD(P)_OxRdtase_dom_sf"/>
</dbReference>
<dbReference type="Gene3D" id="3.20.20.100">
    <property type="entry name" value="NADP-dependent oxidoreductase domain"/>
    <property type="match status" value="1"/>
</dbReference>
<dbReference type="Proteomes" id="UP000187012">
    <property type="component" value="Unassembled WGS sequence"/>
</dbReference>